<name>A0A0M3K707_ANISI</name>
<evidence type="ECO:0000256" key="1">
    <source>
        <dbReference type="SAM" id="MobiDB-lite"/>
    </source>
</evidence>
<protein>
    <submittedName>
        <fullName evidence="4">WAP domain-containing protein</fullName>
    </submittedName>
</protein>
<organism evidence="4">
    <name type="scientific">Anisakis simplex</name>
    <name type="common">Herring worm</name>
    <dbReference type="NCBI Taxonomy" id="6269"/>
    <lineage>
        <taxon>Eukaryota</taxon>
        <taxon>Metazoa</taxon>
        <taxon>Ecdysozoa</taxon>
        <taxon>Nematoda</taxon>
        <taxon>Chromadorea</taxon>
        <taxon>Rhabditida</taxon>
        <taxon>Spirurina</taxon>
        <taxon>Ascaridomorpha</taxon>
        <taxon>Ascaridoidea</taxon>
        <taxon>Anisakidae</taxon>
        <taxon>Anisakis</taxon>
        <taxon>Anisakis simplex complex</taxon>
    </lineage>
</organism>
<evidence type="ECO:0000313" key="4">
    <source>
        <dbReference type="WBParaSite" id="ASIM_0001674801-mRNA-1"/>
    </source>
</evidence>
<reference evidence="4" key="1">
    <citation type="submission" date="2017-02" db="UniProtKB">
        <authorList>
            <consortium name="WormBaseParasite"/>
        </authorList>
    </citation>
    <scope>IDENTIFICATION</scope>
</reference>
<proteinExistence type="predicted"/>
<reference evidence="2 3" key="2">
    <citation type="submission" date="2018-11" db="EMBL/GenBank/DDBJ databases">
        <authorList>
            <consortium name="Pathogen Informatics"/>
        </authorList>
    </citation>
    <scope>NUCLEOTIDE SEQUENCE [LARGE SCALE GENOMIC DNA]</scope>
</reference>
<evidence type="ECO:0000313" key="2">
    <source>
        <dbReference type="EMBL" id="VDK56994.1"/>
    </source>
</evidence>
<dbReference type="EMBL" id="UYRR01032854">
    <property type="protein sequence ID" value="VDK56994.1"/>
    <property type="molecule type" value="Genomic_DNA"/>
</dbReference>
<dbReference type="Proteomes" id="UP000267096">
    <property type="component" value="Unassembled WGS sequence"/>
</dbReference>
<keyword evidence="3" id="KW-1185">Reference proteome</keyword>
<dbReference type="AlphaFoldDB" id="A0A0M3K707"/>
<gene>
    <name evidence="2" type="ORF">ASIM_LOCUS16154</name>
</gene>
<dbReference type="WBParaSite" id="ASIM_0001674801-mRNA-1">
    <property type="protein sequence ID" value="ASIM_0001674801-mRNA-1"/>
    <property type="gene ID" value="ASIM_0001674801"/>
</dbReference>
<feature type="region of interest" description="Disordered" evidence="1">
    <location>
        <begin position="123"/>
        <end position="149"/>
    </location>
</feature>
<accession>A0A0M3K707</accession>
<evidence type="ECO:0000313" key="3">
    <source>
        <dbReference type="Proteomes" id="UP000267096"/>
    </source>
</evidence>
<feature type="compositionally biased region" description="Low complexity" evidence="1">
    <location>
        <begin position="132"/>
        <end position="145"/>
    </location>
</feature>
<sequence length="207" mass="22518">MLRENDNRSIIMAMFLVQTDDENAMKLSNEAKSRSNSPPKELHALSPCLNLSLTTASLPSTSEGSNCFPVQISAETGEVVEDECCDVMNCCSSDLMAATSSEIIPVAFDQTSCSKRLGITTSTGRKNRSSNYSQSYPKESSPSSSITPTDKAGINISSNFPLPSQSSTIDHYQTVDKSGDLDGSNSSLIMNNALTKLVIYYCCYYYY</sequence>